<evidence type="ECO:0000256" key="1">
    <source>
        <dbReference type="ARBA" id="ARBA00022603"/>
    </source>
</evidence>
<keyword evidence="3" id="KW-0479">Metal-binding</keyword>
<keyword evidence="3" id="KW-0862">Zinc</keyword>
<dbReference type="PIRSF" id="PIRSF018249">
    <property type="entry name" value="MyrA_prd"/>
    <property type="match status" value="1"/>
</dbReference>
<feature type="binding site" evidence="3">
    <location>
        <position position="4"/>
    </location>
    <ligand>
        <name>Zn(2+)</name>
        <dbReference type="ChEBI" id="CHEBI:29105"/>
    </ligand>
</feature>
<dbReference type="RefSeq" id="WP_005979225.1">
    <property type="nucleotide sequence ID" value="NZ_CABKNW010000004.1"/>
</dbReference>
<evidence type="ECO:0000313" key="8">
    <source>
        <dbReference type="Proteomes" id="UP000249008"/>
    </source>
</evidence>
<dbReference type="Gene3D" id="3.40.50.150">
    <property type="entry name" value="Vaccinia Virus protein VP39"/>
    <property type="match status" value="1"/>
</dbReference>
<evidence type="ECO:0000313" key="7">
    <source>
        <dbReference type="EMBL" id="SQI99984.1"/>
    </source>
</evidence>
<accession>A0AAX2J7Y0</accession>
<keyword evidence="4" id="KW-0949">S-adenosyl-L-methionine</keyword>
<dbReference type="InterPro" id="IPR029063">
    <property type="entry name" value="SAM-dependent_MTases_sf"/>
</dbReference>
<dbReference type="EMBL" id="LS483487">
    <property type="protein sequence ID" value="SQI99984.1"/>
    <property type="molecule type" value="Genomic_DNA"/>
</dbReference>
<dbReference type="PANTHER" id="PTHR44942:SF4">
    <property type="entry name" value="METHYLTRANSFERASE TYPE 11 DOMAIN-CONTAINING PROTEIN"/>
    <property type="match status" value="1"/>
</dbReference>
<dbReference type="EC" id="2.1.1.187" evidence="7"/>
<feature type="binding site" evidence="4">
    <location>
        <begin position="95"/>
        <end position="96"/>
    </location>
    <ligand>
        <name>S-adenosyl-L-methionine</name>
        <dbReference type="ChEBI" id="CHEBI:59789"/>
    </ligand>
</feature>
<evidence type="ECO:0000256" key="2">
    <source>
        <dbReference type="ARBA" id="ARBA00022679"/>
    </source>
</evidence>
<feature type="domain" description="23S rRNA (guanine(745)-N(1))-methyltransferase N-terminal" evidence="6">
    <location>
        <begin position="3"/>
        <end position="45"/>
    </location>
</feature>
<evidence type="ECO:0000259" key="6">
    <source>
        <dbReference type="Pfam" id="PF21302"/>
    </source>
</evidence>
<dbReference type="InterPro" id="IPR016718">
    <property type="entry name" value="rRNA_m1G-MeTrfase_A_prd"/>
</dbReference>
<dbReference type="Pfam" id="PF21302">
    <property type="entry name" value="Zn_ribbon_RlmA"/>
    <property type="match status" value="1"/>
</dbReference>
<dbReference type="SUPFAM" id="SSF53335">
    <property type="entry name" value="S-adenosyl-L-methionine-dependent methyltransferases"/>
    <property type="match status" value="1"/>
</dbReference>
<dbReference type="GeneID" id="78454947"/>
<dbReference type="Pfam" id="PF13649">
    <property type="entry name" value="Methyltransf_25"/>
    <property type="match status" value="1"/>
</dbReference>
<proteinExistence type="predicted"/>
<dbReference type="AlphaFoldDB" id="A0AAX2J7Y0"/>
<sequence length="273" mass="31280">MIICPVCKKVLNKEGKTYRCENNHCFDEGKQGYLNLLLSNQKHSKAPGDDKEMVLSRKGFLEKDYYKIISETVNRLVLDNRSSDDAEILDIGCGEGYYTGRLKKSLEEKGIKSNITGIDISKEAVICAARTYKNIDWIVASATNIPLEDESLNYIICMFAKIIPEEKMRTLKKGGKLIIVSTGENHLLELKKVVYDNVRTEFYSPIEDLKIFKHIKTVNCTGKSFIKENESIRNLFDMTPYKWRSPKEGVDKLFALNELEITIDVNIDIFEKE</sequence>
<dbReference type="GO" id="GO:0052911">
    <property type="term" value="F:23S rRNA (guanine(745)-N(1))-methyltransferase activity"/>
    <property type="evidence" value="ECO:0007669"/>
    <property type="project" value="UniProtKB-EC"/>
</dbReference>
<evidence type="ECO:0000256" key="3">
    <source>
        <dbReference type="PIRSR" id="PIRSR018249-1"/>
    </source>
</evidence>
<keyword evidence="1 7" id="KW-0489">Methyltransferase</keyword>
<name>A0AAX2J7Y0_9FUSO</name>
<dbReference type="InterPro" id="IPR048647">
    <property type="entry name" value="RlmA_N"/>
</dbReference>
<dbReference type="PANTHER" id="PTHR44942">
    <property type="entry name" value="METHYLTRANSF_11 DOMAIN-CONTAINING PROTEIN"/>
    <property type="match status" value="1"/>
</dbReference>
<feature type="domain" description="Methyltransferase" evidence="5">
    <location>
        <begin position="88"/>
        <end position="169"/>
    </location>
</feature>
<dbReference type="KEGG" id="ful:C4N20_09005"/>
<evidence type="ECO:0000256" key="4">
    <source>
        <dbReference type="PIRSR" id="PIRSR018249-2"/>
    </source>
</evidence>
<dbReference type="CDD" id="cd02440">
    <property type="entry name" value="AdoMet_MTases"/>
    <property type="match status" value="1"/>
</dbReference>
<feature type="binding site" evidence="4">
    <location>
        <position position="186"/>
    </location>
    <ligand>
        <name>S-adenosyl-L-methionine</name>
        <dbReference type="ChEBI" id="CHEBI:59789"/>
    </ligand>
</feature>
<evidence type="ECO:0000259" key="5">
    <source>
        <dbReference type="Pfam" id="PF13649"/>
    </source>
</evidence>
<dbReference type="InterPro" id="IPR041698">
    <property type="entry name" value="Methyltransf_25"/>
</dbReference>
<feature type="binding site" evidence="3">
    <location>
        <position position="20"/>
    </location>
    <ligand>
        <name>Zn(2+)</name>
        <dbReference type="ChEBI" id="CHEBI:29105"/>
    </ligand>
</feature>
<reference evidence="7 8" key="1">
    <citation type="submission" date="2018-06" db="EMBL/GenBank/DDBJ databases">
        <authorList>
            <consortium name="Pathogen Informatics"/>
            <person name="Doyle S."/>
        </authorList>
    </citation>
    <scope>NUCLEOTIDE SEQUENCE [LARGE SCALE GENOMIC DNA]</scope>
    <source>
        <strain evidence="7 8">NCTC12112</strain>
    </source>
</reference>
<dbReference type="InterPro" id="IPR051052">
    <property type="entry name" value="Diverse_substrate_MTase"/>
</dbReference>
<keyword evidence="2 7" id="KW-0808">Transferase</keyword>
<dbReference type="Proteomes" id="UP000249008">
    <property type="component" value="Chromosome 1"/>
</dbReference>
<organism evidence="7 8">
    <name type="scientific">Fusobacterium ulcerans</name>
    <dbReference type="NCBI Taxonomy" id="861"/>
    <lineage>
        <taxon>Bacteria</taxon>
        <taxon>Fusobacteriati</taxon>
        <taxon>Fusobacteriota</taxon>
        <taxon>Fusobacteriia</taxon>
        <taxon>Fusobacteriales</taxon>
        <taxon>Fusobacteriaceae</taxon>
        <taxon>Fusobacterium</taxon>
    </lineage>
</organism>
<feature type="binding site" evidence="3">
    <location>
        <position position="7"/>
    </location>
    <ligand>
        <name>Zn(2+)</name>
        <dbReference type="ChEBI" id="CHEBI:29105"/>
    </ligand>
</feature>
<gene>
    <name evidence="7" type="primary">rlmA</name>
    <name evidence="7" type="ORF">NCTC12112_00352</name>
</gene>
<dbReference type="GO" id="GO:0046872">
    <property type="term" value="F:metal ion binding"/>
    <property type="evidence" value="ECO:0007669"/>
    <property type="project" value="UniProtKB-KW"/>
</dbReference>
<protein>
    <submittedName>
        <fullName evidence="7">Ribosomal RNA large subunit methyltransferase A</fullName>
        <ecNumber evidence="7">2.1.1.187</ecNumber>
    </submittedName>
</protein>
<feature type="binding site" evidence="4">
    <location>
        <position position="66"/>
    </location>
    <ligand>
        <name>S-adenosyl-L-methionine</name>
        <dbReference type="ChEBI" id="CHEBI:59789"/>
    </ligand>
</feature>
<feature type="binding site" evidence="3">
    <location>
        <position position="24"/>
    </location>
    <ligand>
        <name>Zn(2+)</name>
        <dbReference type="ChEBI" id="CHEBI:29105"/>
    </ligand>
</feature>